<dbReference type="AlphaFoldDB" id="A0A8A1LCX1"/>
<proteinExistence type="predicted"/>
<sequence>MCAICVSLGHLIPPGLIDSESYCTYYFISIALWPFSGVLWRIHIAIFPSLCMIISLSHPSPLEYIHEELQKLEFTMLNIHVDTMVRRSVYYRPRDSSSVN</sequence>
<name>A0A8A1LCX1_AJEC8</name>
<dbReference type="Proteomes" id="UP000663419">
    <property type="component" value="Chromosome 1"/>
</dbReference>
<dbReference type="EMBL" id="CP069102">
    <property type="protein sequence ID" value="QSS50513.1"/>
    <property type="molecule type" value="Genomic_DNA"/>
</dbReference>
<dbReference type="VEuPathDB" id="FungiDB:I7I53_11233"/>
<organism evidence="1 2">
    <name type="scientific">Ajellomyces capsulatus (strain H88)</name>
    <name type="common">Darling's disease fungus</name>
    <name type="synonym">Histoplasma capsulatum</name>
    <dbReference type="NCBI Taxonomy" id="544711"/>
    <lineage>
        <taxon>Eukaryota</taxon>
        <taxon>Fungi</taxon>
        <taxon>Dikarya</taxon>
        <taxon>Ascomycota</taxon>
        <taxon>Pezizomycotina</taxon>
        <taxon>Eurotiomycetes</taxon>
        <taxon>Eurotiomycetidae</taxon>
        <taxon>Onygenales</taxon>
        <taxon>Ajellomycetaceae</taxon>
        <taxon>Histoplasma</taxon>
    </lineage>
</organism>
<gene>
    <name evidence="1" type="ORF">I7I53_11233</name>
</gene>
<evidence type="ECO:0000313" key="1">
    <source>
        <dbReference type="EMBL" id="QSS50513.1"/>
    </source>
</evidence>
<reference evidence="1" key="1">
    <citation type="submission" date="2021-01" db="EMBL/GenBank/DDBJ databases">
        <title>Chromosome-level genome assembly of a human fungal pathogen reveals clustering of transcriptionally co-regulated genes.</title>
        <authorList>
            <person name="Voorhies M."/>
            <person name="Cohen S."/>
            <person name="Shea T.P."/>
            <person name="Petrus S."/>
            <person name="Munoz J.F."/>
            <person name="Poplawski S."/>
            <person name="Goldman W.E."/>
            <person name="Michael T."/>
            <person name="Cuomo C.A."/>
            <person name="Sil A."/>
            <person name="Beyhan S."/>
        </authorList>
    </citation>
    <scope>NUCLEOTIDE SEQUENCE</scope>
    <source>
        <strain evidence="1">H88</strain>
    </source>
</reference>
<evidence type="ECO:0000313" key="2">
    <source>
        <dbReference type="Proteomes" id="UP000663419"/>
    </source>
</evidence>
<protein>
    <submittedName>
        <fullName evidence="1">Uncharacterized protein</fullName>
    </submittedName>
</protein>
<accession>A0A8A1LCX1</accession>